<dbReference type="OrthoDB" id="5100326at2"/>
<evidence type="ECO:0000313" key="2">
    <source>
        <dbReference type="EMBL" id="SDQ96979.1"/>
    </source>
</evidence>
<evidence type="ECO:0000256" key="1">
    <source>
        <dbReference type="SAM" id="SignalP"/>
    </source>
</evidence>
<feature type="chain" id="PRO_5039242899" evidence="1">
    <location>
        <begin position="33"/>
        <end position="509"/>
    </location>
</feature>
<dbReference type="InterPro" id="IPR015943">
    <property type="entry name" value="WD40/YVTN_repeat-like_dom_sf"/>
</dbReference>
<dbReference type="EMBL" id="FNKH01000002">
    <property type="protein sequence ID" value="SDQ96979.1"/>
    <property type="molecule type" value="Genomic_DNA"/>
</dbReference>
<gene>
    <name evidence="2" type="ORF">SAMN04489742_3301</name>
</gene>
<keyword evidence="1" id="KW-0732">Signal</keyword>
<dbReference type="STRING" id="37928.SAMN04489742_3301"/>
<name>A0A1H1F892_9MICC</name>
<sequence>MGRTRYSLKTTLTALMAPTLAGALLAGCSADADASSAAGSAAAQADQNSRPAEELWSTKLNVVGQPQVKDGTAFVYVSEGRKLELAAVDVATGKVRWKHAASPGNDYVGNPPYVAFLEQVDGKNLVAFIAPGDFRYRTINEAWWPWLDRVQLRNIDTGDIVRDTGGMVVDRAPEVCRDDPAALCLSSTSERAGPGMRLEAGAAGLVPDPLWAGLPAGAQPMPGGRLYFYGEDAGDFGIGEVRDGESVWQLEAAAAFGPGITIGSAVYSRYLEDEESYLLHSDLKPDGESGSLDLATNRITALEGGTGTRLWSAPGTDCNDQFDTGPHKLEDGALLGIRCLTRGKAIFDDGEIASFEGLDVVIEGYGLLTGKSKWQLDAGADEDLVTGPAAANSGEDLSQRIELNGKPVLLDVASGKTSPAPDAADEEAVQHVCFSEGTYEFWRAAHPGGEAPTERSGGYLATSCAGGEGLRPSQAAVRDAGVGADGAFLIAYEGRLTAYKGTGRRRGLS</sequence>
<keyword evidence="3" id="KW-1185">Reference proteome</keyword>
<reference evidence="2 3" key="1">
    <citation type="submission" date="2016-10" db="EMBL/GenBank/DDBJ databases">
        <authorList>
            <person name="de Groot N.N."/>
        </authorList>
    </citation>
    <scope>NUCLEOTIDE SEQUENCE [LARGE SCALE GENOMIC DNA]</scope>
    <source>
        <strain evidence="2 3">DSM 20117</strain>
    </source>
</reference>
<dbReference type="Proteomes" id="UP000181917">
    <property type="component" value="Unassembled WGS sequence"/>
</dbReference>
<dbReference type="PROSITE" id="PS51257">
    <property type="entry name" value="PROKAR_LIPOPROTEIN"/>
    <property type="match status" value="1"/>
</dbReference>
<dbReference type="InterPro" id="IPR011047">
    <property type="entry name" value="Quinoprotein_ADH-like_sf"/>
</dbReference>
<accession>A0A1H1F892</accession>
<dbReference type="RefSeq" id="WP_139186803.1">
    <property type="nucleotide sequence ID" value="NZ_CP018863.1"/>
</dbReference>
<dbReference type="AlphaFoldDB" id="A0A1H1F892"/>
<evidence type="ECO:0000313" key="3">
    <source>
        <dbReference type="Proteomes" id="UP000181917"/>
    </source>
</evidence>
<protein>
    <submittedName>
        <fullName evidence="2">Outer membrane protein assembly factor BamB, contains PQQ-like beta-propeller repeat</fullName>
    </submittedName>
</protein>
<proteinExistence type="predicted"/>
<dbReference type="Gene3D" id="2.130.10.10">
    <property type="entry name" value="YVTN repeat-like/Quinoprotein amine dehydrogenase"/>
    <property type="match status" value="1"/>
</dbReference>
<organism evidence="2 3">
    <name type="scientific">Crystallibacter crystallopoietes</name>
    <dbReference type="NCBI Taxonomy" id="37928"/>
    <lineage>
        <taxon>Bacteria</taxon>
        <taxon>Bacillati</taxon>
        <taxon>Actinomycetota</taxon>
        <taxon>Actinomycetes</taxon>
        <taxon>Micrococcales</taxon>
        <taxon>Micrococcaceae</taxon>
        <taxon>Crystallibacter</taxon>
    </lineage>
</organism>
<dbReference type="SUPFAM" id="SSF50998">
    <property type="entry name" value="Quinoprotein alcohol dehydrogenase-like"/>
    <property type="match status" value="1"/>
</dbReference>
<feature type="signal peptide" evidence="1">
    <location>
        <begin position="1"/>
        <end position="32"/>
    </location>
</feature>